<feature type="region of interest" description="Disordered" evidence="1">
    <location>
        <begin position="28"/>
        <end position="145"/>
    </location>
</feature>
<keyword evidence="3" id="KW-1185">Reference proteome</keyword>
<comment type="caution">
    <text evidence="2">The sequence shown here is derived from an EMBL/GenBank/DDBJ whole genome shotgun (WGS) entry which is preliminary data.</text>
</comment>
<evidence type="ECO:0000313" key="3">
    <source>
        <dbReference type="Proteomes" id="UP000823388"/>
    </source>
</evidence>
<accession>A0A8T0S7G7</accession>
<gene>
    <name evidence="2" type="ORF">PVAP13_5NG576050</name>
</gene>
<feature type="compositionally biased region" description="Low complexity" evidence="1">
    <location>
        <begin position="130"/>
        <end position="145"/>
    </location>
</feature>
<evidence type="ECO:0000256" key="1">
    <source>
        <dbReference type="SAM" id="MobiDB-lite"/>
    </source>
</evidence>
<reference evidence="2" key="1">
    <citation type="submission" date="2020-05" db="EMBL/GenBank/DDBJ databases">
        <title>WGS assembly of Panicum virgatum.</title>
        <authorList>
            <person name="Lovell J.T."/>
            <person name="Jenkins J."/>
            <person name="Shu S."/>
            <person name="Juenger T.E."/>
            <person name="Schmutz J."/>
        </authorList>
    </citation>
    <scope>NUCLEOTIDE SEQUENCE</scope>
    <source>
        <strain evidence="2">AP13</strain>
    </source>
</reference>
<organism evidence="2 3">
    <name type="scientific">Panicum virgatum</name>
    <name type="common">Blackwell switchgrass</name>
    <dbReference type="NCBI Taxonomy" id="38727"/>
    <lineage>
        <taxon>Eukaryota</taxon>
        <taxon>Viridiplantae</taxon>
        <taxon>Streptophyta</taxon>
        <taxon>Embryophyta</taxon>
        <taxon>Tracheophyta</taxon>
        <taxon>Spermatophyta</taxon>
        <taxon>Magnoliopsida</taxon>
        <taxon>Liliopsida</taxon>
        <taxon>Poales</taxon>
        <taxon>Poaceae</taxon>
        <taxon>PACMAD clade</taxon>
        <taxon>Panicoideae</taxon>
        <taxon>Panicodae</taxon>
        <taxon>Paniceae</taxon>
        <taxon>Panicinae</taxon>
        <taxon>Panicum</taxon>
        <taxon>Panicum sect. Hiantes</taxon>
    </lineage>
</organism>
<name>A0A8T0S7G7_PANVG</name>
<proteinExistence type="predicted"/>
<dbReference type="EMBL" id="CM029046">
    <property type="protein sequence ID" value="KAG2592713.1"/>
    <property type="molecule type" value="Genomic_DNA"/>
</dbReference>
<dbReference type="Proteomes" id="UP000823388">
    <property type="component" value="Chromosome 5N"/>
</dbReference>
<feature type="compositionally biased region" description="Basic and acidic residues" evidence="1">
    <location>
        <begin position="115"/>
        <end position="127"/>
    </location>
</feature>
<feature type="compositionally biased region" description="Low complexity" evidence="1">
    <location>
        <begin position="71"/>
        <end position="112"/>
    </location>
</feature>
<evidence type="ECO:0000313" key="2">
    <source>
        <dbReference type="EMBL" id="KAG2592713.1"/>
    </source>
</evidence>
<protein>
    <submittedName>
        <fullName evidence="2">Uncharacterized protein</fullName>
    </submittedName>
</protein>
<dbReference type="AlphaFoldDB" id="A0A8T0S7G7"/>
<feature type="non-terminal residue" evidence="2">
    <location>
        <position position="1"/>
    </location>
</feature>
<feature type="non-terminal residue" evidence="2">
    <location>
        <position position="145"/>
    </location>
</feature>
<sequence>TQNIRQRTILRHKWQLPYKRKAPVLHTNQASCGASNPRKLELHGSFSGCKNSPEGRITNGKSGCCPRPRETLAAVPEAPAAPPSTTIAKKPTQQNPKTKAQAKPAKKNQIAARKTPKDPILPRERQSKQASKQPPKALSPSPSSP</sequence>